<sequence length="2952" mass="320178">MGERGIARVKACSHKDAALQEEKVYGTLRCRVKSKRELKSDEDLARTARQEKAHGLNCQEKPQDSTDPGNTGGTSTATQGGILKTSGGLTEISARIAEEKKLESDCGKCRHECPSHTTETETPAECSSEEKNSKMINHVCASTDSVKASSTSTIKSPNKFVPVKRSLQLGEIPSSSGETKHTVEFPTDEDDMEFSEMVITLEEDEADSGSDKRKKKRKRPLAKRKRECNGENSATVPSDIELDNVLEHALEDRAKLHNLTATNVRNILHEVITNEHVVAMMKAAINETEEVPAFEPKMTRSKLKEVVEKGVVIPSWNLSPVKKAREIKLPPQFLDIPLADDDSSDEEYQPDEEEEDETAEESLLESDIESTASSPRVLKRSRSCLTSELPETDEEGAAVPETDKDAATSLRHVSAEVVPMGPPPPPPRSKSSHDTAFMEKLHAVDEELASVSTEPFQPMSESIIACRTRSKITLKDVPIGQLEAELCAPDATPDMYDHNTADDEDWKLWLQGLMNDDMGNEDEGDDEDDPEYNFLEDLDVPDTEDLRNDRAVRITKKEVNELMEELFETFQEDPGVQFQNDDEQEGDDESSGPEASTTFNTPQAIRFEEPLANMLTQQHMTVKNQLKLMRMKRSAMKLQQEMDGTTLQNERQLHPLILDVGQKKRLQQQMQQHVQLLTQMHLLCSINPAFSAEAQSASIFLIELSSFATNSLLLRRPFNPDFQTAFQSCNLKDALQLVLDFHTVVPQDWSSCTEQTRSLTKNGTLKCVNDVVCLPKQLAWMMATRKLFMYPELLPICSMRTQKPNDKPVYTKAEDNLLALGLKHFEGTEMPKSLISKYLVVTKTPQQVSVRIKNLSYNRVPDNIIRYYKKTKRLPVLFRCCEDVDPADAKPPVEREEHRLPFWLKASLTSIQEEMRKLQTVELSDVQGAANSLTTKGTKKQGTELGCDGNKYPLIKPKDLELTLKPLRGRFSVGSWRQKSSFLKPILMKPNFFSQAISSVTAVQKSLSRPAELLVTNSQDGQIVQTSLTALTSSDKPCQPTPIFRVLLPVAPVPSLPKMALPALTPRYRKSYKRRPRTRKKASPNTTFLMKNFLHSAPLVFTVPTSGFDVISAGNGCSIVQAVNAPIGQGTQGIPVTMLVDPKTVMMTENSITMPVHVSEYQQFSSVVDGLFVKNESSGSSRDSNQKTTNLESDNPVFQSSEHRQIFSNMKSPCTTNINIPNSPCMDLPNPPAVDLLTCPVMDCLNSPKMDSLNSPNAKNLTSLTRESLNSPNAGTPNSPKRPNLNSPKTDLPNSPNSDRLNSSNRDIPNSHDKDIQNPSVMASLNVSRDNCHSPSNQDKTNAEMELSSHVQGPVNVKQECPWDGIEVSVVQVKEESPEAIKTEMERDVLKRQSPALHVVLRQDSHGSENDKPFVLTAGQEQCVKSLVQHASKEGAEANTESGTNSEAVDGQVSSSDKKQQDQCPAPTEVGPEQLSTVTSSKDINAGFSRPSGKPDDSTADDQSDTIPAVPDTGKEKDRQEEEEEEDFDDLTQDEEDEEMSSASEESVLSVPELQETMEKLTWLASESHLSQEGESEEENSQEENSEPEEEDEEDAEGEGEGEGAGDNLHKDEEIVGEVVEDTMETAPSSSPTLKSPPKIQTRKVQQAERAKGASKGRNSHRTRSQRGRARMSKDTAKLLLLCDENILLRDPLREQKDMAFAQAYLSRVREALLHVPGKYEAFLRIIYEFETSKNEATAVELYSSLQDLLFDYPQLLKDFAAFLLPDQALECGLFEEQQAFDKSRRFLRQLEICFAENPSHHQKIIKVLQGCAECFPEEIEELKTQMGVLLKGHDHLQEEFSLFFDHLRPPASRMGDFEFINWTEEKEYEFDGFEEVMLPDVEEEEDSTKMPPPPRSKRRKDTGGGRNNEKEMDLTEAVGTKECSCPCHEGVGEQRLKKTKRRACSQCNCKVCDGKAVKSKDLQEVASANLQTSSEKKDAGNCRASAEELQNEKVESKAPQGQAKTAQGSQTVGTSSTVSEELADERPSTANENGEVTNIRTSSPIELHNSDDIQTEKRLSDAEHTQPAICNNVVDVPQKPPEPRPPLPSQKSGLALADSSSSEAKGPGVQGWEKGANSTVIFPAPIVARELHSSPLVSHTSLDLSRSSLCTGPLVQPVSGVMGVRSFDGISYSGEIPGSISYLCGAQSNAGSLHKPSDNSHELSPSLAVPVHPSCLGTVPAPSAIFGTVPVTYATLSGIPVPSGVLSAVLVPSAILGTVPVPSASLSTVSAPPAVLVQGQVPSASLNTAPIPTTALSTVPVFSITSAHPSGTVHSSSVPSGPLPLVTMPVPSATLSTVTVPSAALSTTLVPANTHCTMPVLATGLSSTAVLRAESLSSTTLRTTKGSSATLSTATLGDTASVSAASGTTSTPAALTKPVPCTSLGASSVNSLTLHKQRGLSLGLSSTQVPCVGFGSTSPLSKDASVATVDRSSTQVPHVGLSSNQAPTMGISTSFGPSVELSSTPVSSAAISSTPVPSVDSSRSHVSSVAVSSTQAPSVTASTSHVPLASLSSTQLASVGVETSPEGIPNIQASPLGLSSTQLPSAGLGSSPALPLFLGSTQMPSVDDATQVPSVILSSTQVPSVDLSNTPVSPVILSSTQVPSVDLGSIQVDLCSTQVAPPSSSSIVPIATISNLQVPSPGLGPQVLYATISSSQTAPGGVINLKIPSGTFINFQVPPVSLGGSWQAPSNLCSPQKTPSSPSAMPKSSACHSTTQDLAGSRNCTPDTQISIPKPVPDCLDSSDLDSNTCLEAPLSRADCEMNPWTSSDTSPIRSELVSEVDTSNLNEGMQLHQDHDLKPKESGAELTVCAKNSKVSSTGEKVVLWTREADRVILTTCQEQGAHQETFSAISRQLGYKTPIEISRRFRELMRLFHTSCEVSSEEEEDATSTSNTDQLSDRDLALSEEEQDE</sequence>
<feature type="compositionally biased region" description="Basic residues" evidence="13">
    <location>
        <begin position="1653"/>
        <end position="1671"/>
    </location>
</feature>
<feature type="region of interest" description="Disordered" evidence="13">
    <location>
        <begin position="2732"/>
        <end position="2770"/>
    </location>
</feature>
<evidence type="ECO:0000256" key="3">
    <source>
        <dbReference type="ARBA" id="ARBA00022553"/>
    </source>
</evidence>
<evidence type="ECO:0000256" key="7">
    <source>
        <dbReference type="ARBA" id="ARBA00023242"/>
    </source>
</evidence>
<dbReference type="EMBL" id="JANPWB010000016">
    <property type="protein sequence ID" value="KAJ1080639.1"/>
    <property type="molecule type" value="Genomic_DNA"/>
</dbReference>
<comment type="caution">
    <text evidence="14">The sequence shown here is derived from an EMBL/GenBank/DDBJ whole genome shotgun (WGS) entry which is preliminary data.</text>
</comment>
<evidence type="ECO:0000256" key="2">
    <source>
        <dbReference type="ARBA" id="ARBA00022491"/>
    </source>
</evidence>
<dbReference type="FunFam" id="1.20.1160.11:FF:000006">
    <property type="entry name" value="GON-4-like protein isoform X1"/>
    <property type="match status" value="1"/>
</dbReference>
<keyword evidence="7 12" id="KW-0539">Nucleus</keyword>
<dbReference type="Pfam" id="PF02671">
    <property type="entry name" value="PAH"/>
    <property type="match status" value="1"/>
</dbReference>
<feature type="compositionally biased region" description="Acidic residues" evidence="13">
    <location>
        <begin position="1574"/>
        <end position="1604"/>
    </location>
</feature>
<keyword evidence="4" id="KW-0677">Repeat</keyword>
<dbReference type="Pfam" id="PF21227">
    <property type="entry name" value="Myb_DNA-binding_7"/>
    <property type="match status" value="1"/>
</dbReference>
<dbReference type="GO" id="GO:0005634">
    <property type="term" value="C:nucleus"/>
    <property type="evidence" value="ECO:0007669"/>
    <property type="project" value="UniProtKB-SubCell"/>
</dbReference>
<feature type="compositionally biased region" description="Low complexity" evidence="13">
    <location>
        <begin position="2006"/>
        <end position="2020"/>
    </location>
</feature>
<feature type="region of interest" description="Disordered" evidence="13">
    <location>
        <begin position="333"/>
        <end position="403"/>
    </location>
</feature>
<feature type="compositionally biased region" description="Acidic residues" evidence="13">
    <location>
        <begin position="1521"/>
        <end position="1540"/>
    </location>
</feature>
<evidence type="ECO:0000256" key="1">
    <source>
        <dbReference type="ARBA" id="ARBA00004123"/>
    </source>
</evidence>
<dbReference type="InterPro" id="IPR052435">
    <property type="entry name" value="YY1-Transcr_Regul"/>
</dbReference>
<feature type="compositionally biased region" description="Basic and acidic residues" evidence="13">
    <location>
        <begin position="1902"/>
        <end position="1911"/>
    </location>
</feature>
<accession>A0AAV7KR04</accession>
<feature type="region of interest" description="Disordered" evidence="13">
    <location>
        <begin position="1968"/>
        <end position="2051"/>
    </location>
</feature>
<organism evidence="14 15">
    <name type="scientific">Pleurodeles waltl</name>
    <name type="common">Iberian ribbed newt</name>
    <dbReference type="NCBI Taxonomy" id="8319"/>
    <lineage>
        <taxon>Eukaryota</taxon>
        <taxon>Metazoa</taxon>
        <taxon>Chordata</taxon>
        <taxon>Craniata</taxon>
        <taxon>Vertebrata</taxon>
        <taxon>Euteleostomi</taxon>
        <taxon>Amphibia</taxon>
        <taxon>Batrachia</taxon>
        <taxon>Caudata</taxon>
        <taxon>Salamandroidea</taxon>
        <taxon>Salamandridae</taxon>
        <taxon>Pleurodelinae</taxon>
        <taxon>Pleurodeles</taxon>
    </lineage>
</organism>
<evidence type="ECO:0000256" key="6">
    <source>
        <dbReference type="ARBA" id="ARBA00023163"/>
    </source>
</evidence>
<protein>
    <recommendedName>
        <fullName evidence="10">GON-4-like protein</fullName>
    </recommendedName>
    <alternativeName>
        <fullName evidence="11">GON-4 homolog</fullName>
    </alternativeName>
</protein>
<feature type="compositionally biased region" description="Basic and acidic residues" evidence="13">
    <location>
        <begin position="36"/>
        <end position="54"/>
    </location>
</feature>
<evidence type="ECO:0000256" key="8">
    <source>
        <dbReference type="ARBA" id="ARBA00058628"/>
    </source>
</evidence>
<keyword evidence="5" id="KW-0805">Transcription regulation</keyword>
<dbReference type="PANTHER" id="PTHR16088:SF3">
    <property type="entry name" value="GON-4-LIKE PROTEIN"/>
    <property type="match status" value="1"/>
</dbReference>
<evidence type="ECO:0000256" key="4">
    <source>
        <dbReference type="ARBA" id="ARBA00022737"/>
    </source>
</evidence>
<dbReference type="Proteomes" id="UP001066276">
    <property type="component" value="Chromosome 12"/>
</dbReference>
<dbReference type="PROSITE" id="PS51477">
    <property type="entry name" value="PAH"/>
    <property type="match status" value="1"/>
</dbReference>
<dbReference type="GO" id="GO:0006355">
    <property type="term" value="P:regulation of DNA-templated transcription"/>
    <property type="evidence" value="ECO:0007669"/>
    <property type="project" value="InterPro"/>
</dbReference>
<feature type="compositionally biased region" description="Acidic residues" evidence="13">
    <location>
        <begin position="338"/>
        <end position="368"/>
    </location>
</feature>
<evidence type="ECO:0000256" key="12">
    <source>
        <dbReference type="PROSITE-ProRule" id="PRU00810"/>
    </source>
</evidence>
<feature type="compositionally biased region" description="Acidic residues" evidence="13">
    <location>
        <begin position="580"/>
        <end position="591"/>
    </location>
</feature>
<evidence type="ECO:0000313" key="15">
    <source>
        <dbReference type="Proteomes" id="UP001066276"/>
    </source>
</evidence>
<feature type="region of interest" description="Disordered" evidence="13">
    <location>
        <begin position="36"/>
        <end position="90"/>
    </location>
</feature>
<feature type="region of interest" description="Disordered" evidence="13">
    <location>
        <begin position="1429"/>
        <end position="1672"/>
    </location>
</feature>
<evidence type="ECO:0000313" key="14">
    <source>
        <dbReference type="EMBL" id="KAJ1080639.1"/>
    </source>
</evidence>
<feature type="compositionally biased region" description="Acidic residues" evidence="13">
    <location>
        <begin position="1615"/>
        <end position="1624"/>
    </location>
</feature>
<keyword evidence="2" id="KW-0678">Repressor</keyword>
<feature type="compositionally biased region" description="Polar residues" evidence="13">
    <location>
        <begin position="2752"/>
        <end position="2770"/>
    </location>
</feature>
<dbReference type="FunFam" id="1.10.10.60:FF:000191">
    <property type="entry name" value="GON-4-like protein isoform X1"/>
    <property type="match status" value="1"/>
</dbReference>
<dbReference type="SUPFAM" id="SSF47762">
    <property type="entry name" value="PAH2 domain"/>
    <property type="match status" value="2"/>
</dbReference>
<feature type="compositionally biased region" description="Basic residues" evidence="13">
    <location>
        <begin position="212"/>
        <end position="226"/>
    </location>
</feature>
<reference evidence="14" key="1">
    <citation type="journal article" date="2022" name="bioRxiv">
        <title>Sequencing and chromosome-scale assembly of the giantPleurodeles waltlgenome.</title>
        <authorList>
            <person name="Brown T."/>
            <person name="Elewa A."/>
            <person name="Iarovenko S."/>
            <person name="Subramanian E."/>
            <person name="Araus A.J."/>
            <person name="Petzold A."/>
            <person name="Susuki M."/>
            <person name="Suzuki K.-i.T."/>
            <person name="Hayashi T."/>
            <person name="Toyoda A."/>
            <person name="Oliveira C."/>
            <person name="Osipova E."/>
            <person name="Leigh N.D."/>
            <person name="Simon A."/>
            <person name="Yun M.H."/>
        </authorList>
    </citation>
    <scope>NUCLEOTIDE SEQUENCE</scope>
    <source>
        <strain evidence="14">20211129_DDA</strain>
        <tissue evidence="14">Liver</tissue>
    </source>
</reference>
<evidence type="ECO:0000256" key="11">
    <source>
        <dbReference type="ARBA" id="ARBA00078967"/>
    </source>
</evidence>
<feature type="compositionally biased region" description="Polar residues" evidence="13">
    <location>
        <begin position="1317"/>
        <end position="1340"/>
    </location>
</feature>
<feature type="region of interest" description="Disordered" evidence="13">
    <location>
        <begin position="108"/>
        <end position="131"/>
    </location>
</feature>
<comment type="function">
    <text evidence="8">Has transcriptional repressor activity, probably as part of a complex with YY1, SIN3A and HDAC1. Required for B cell lymphopoiesis.</text>
</comment>
<evidence type="ECO:0000256" key="9">
    <source>
        <dbReference type="ARBA" id="ARBA00064584"/>
    </source>
</evidence>
<dbReference type="GO" id="GO:0003712">
    <property type="term" value="F:transcription coregulator activity"/>
    <property type="evidence" value="ECO:0007669"/>
    <property type="project" value="TreeGrafter"/>
</dbReference>
<dbReference type="Gene3D" id="1.10.10.60">
    <property type="entry name" value="Homeodomain-like"/>
    <property type="match status" value="1"/>
</dbReference>
<feature type="compositionally biased region" description="Polar residues" evidence="13">
    <location>
        <begin position="1266"/>
        <end position="1308"/>
    </location>
</feature>
<name>A0AAV7KR04_PLEWA</name>
<keyword evidence="15" id="KW-1185">Reference proteome</keyword>
<dbReference type="InterPro" id="IPR009057">
    <property type="entry name" value="Homeodomain-like_sf"/>
</dbReference>
<feature type="region of interest" description="Disordered" evidence="13">
    <location>
        <begin position="2920"/>
        <end position="2952"/>
    </location>
</feature>
<feature type="region of interest" description="Disordered" evidence="13">
    <location>
        <begin position="1175"/>
        <end position="1200"/>
    </location>
</feature>
<feature type="compositionally biased region" description="Low complexity" evidence="13">
    <location>
        <begin position="2740"/>
        <end position="2751"/>
    </location>
</feature>
<dbReference type="CDD" id="cd12202">
    <property type="entry name" value="CASP8AP2"/>
    <property type="match status" value="1"/>
</dbReference>
<dbReference type="SUPFAM" id="SSF46689">
    <property type="entry name" value="Homeodomain-like"/>
    <property type="match status" value="1"/>
</dbReference>
<feature type="compositionally biased region" description="Low complexity" evidence="13">
    <location>
        <begin position="1541"/>
        <end position="1555"/>
    </location>
</feature>
<feature type="compositionally biased region" description="Polar residues" evidence="13">
    <location>
        <begin position="2029"/>
        <end position="2045"/>
    </location>
</feature>
<feature type="region of interest" description="Disordered" evidence="13">
    <location>
        <begin position="1266"/>
        <end position="1348"/>
    </location>
</feature>
<dbReference type="InterPro" id="IPR036600">
    <property type="entry name" value="PAH_sf"/>
</dbReference>
<evidence type="ECO:0000256" key="10">
    <source>
        <dbReference type="ARBA" id="ARBA00072086"/>
    </source>
</evidence>
<keyword evidence="6" id="KW-0804">Transcription</keyword>
<feature type="region of interest" description="Disordered" evidence="13">
    <location>
        <begin position="201"/>
        <end position="235"/>
    </location>
</feature>
<dbReference type="Gene3D" id="1.20.1160.11">
    <property type="entry name" value="Paired amphipathic helix"/>
    <property type="match status" value="1"/>
</dbReference>
<feature type="compositionally biased region" description="Polar residues" evidence="13">
    <location>
        <begin position="1474"/>
        <end position="1483"/>
    </location>
</feature>
<evidence type="ECO:0000256" key="5">
    <source>
        <dbReference type="ARBA" id="ARBA00023015"/>
    </source>
</evidence>
<gene>
    <name evidence="14" type="ORF">NDU88_000833</name>
</gene>
<feature type="compositionally biased region" description="Pro residues" evidence="13">
    <location>
        <begin position="2079"/>
        <end position="2089"/>
    </location>
</feature>
<dbReference type="InterPro" id="IPR003822">
    <property type="entry name" value="PAH"/>
</dbReference>
<feature type="region of interest" description="Disordered" evidence="13">
    <location>
        <begin position="1880"/>
        <end position="1911"/>
    </location>
</feature>
<dbReference type="InterPro" id="IPR049257">
    <property type="entry name" value="Gon4l/CASP8AP2_myb-like"/>
</dbReference>
<comment type="subunit">
    <text evidence="9">Found in a complex with YY1, SIN3A and HDAC1.</text>
</comment>
<feature type="region of interest" description="Disordered" evidence="13">
    <location>
        <begin position="2074"/>
        <end position="2115"/>
    </location>
</feature>
<feature type="compositionally biased region" description="Low complexity" evidence="13">
    <location>
        <begin position="1628"/>
        <end position="1639"/>
    </location>
</feature>
<keyword evidence="3" id="KW-0597">Phosphoprotein</keyword>
<comment type="subcellular location">
    <subcellularLocation>
        <location evidence="1 12">Nucleus</location>
    </subcellularLocation>
</comment>
<evidence type="ECO:0000256" key="13">
    <source>
        <dbReference type="SAM" id="MobiDB-lite"/>
    </source>
</evidence>
<proteinExistence type="predicted"/>
<feature type="compositionally biased region" description="Polar residues" evidence="13">
    <location>
        <begin position="65"/>
        <end position="79"/>
    </location>
</feature>
<dbReference type="PANTHER" id="PTHR16088">
    <property type="entry name" value="YY1 ASSOCIATED PROTEIN-RELATED"/>
    <property type="match status" value="1"/>
</dbReference>
<feature type="region of interest" description="Disordered" evidence="13">
    <location>
        <begin position="570"/>
        <end position="601"/>
    </location>
</feature>